<protein>
    <submittedName>
        <fullName evidence="3">Type II secretion system protein</fullName>
    </submittedName>
</protein>
<feature type="transmembrane region" description="Helical" evidence="2">
    <location>
        <begin position="100"/>
        <end position="121"/>
    </location>
</feature>
<evidence type="ECO:0000256" key="2">
    <source>
        <dbReference type="SAM" id="Phobius"/>
    </source>
</evidence>
<keyword evidence="4" id="KW-1185">Reference proteome</keyword>
<gene>
    <name evidence="3" type="ORF">E6W36_11890</name>
</gene>
<dbReference type="AlphaFoldDB" id="A0A4D7C7F2"/>
<keyword evidence="2" id="KW-0812">Transmembrane</keyword>
<accession>A0A4D7C7F2</accession>
<dbReference type="Proteomes" id="UP000298714">
    <property type="component" value="Chromosome"/>
</dbReference>
<dbReference type="EMBL" id="CP039704">
    <property type="protein sequence ID" value="QCI79960.1"/>
    <property type="molecule type" value="Genomic_DNA"/>
</dbReference>
<sequence>MRVRCATSNMRFWWRNPNLQPSAPASRCAAAWREGVRPLPLAYRYRAHHRRRSRQDRPDPARHRLGTHGKQFEGRRQPHHSACLGSADVMMRRGLTLVELLVSLAIVGLISVMLASGLGVAQKTRLQLDRARNDGDDVVAVQNMLRTLIEQLYPLNTSSGDSRPRIDVYGDGRRVFSCLRRYRPSGRMRCIAISYRCAPTAIWCFPAPARLRSRSRSRTTIPAVMISMATHLGVSKFCCAVSQI</sequence>
<dbReference type="NCBIfam" id="TIGR02532">
    <property type="entry name" value="IV_pilin_GFxxxE"/>
    <property type="match status" value="1"/>
</dbReference>
<dbReference type="Pfam" id="PF07963">
    <property type="entry name" value="N_methyl"/>
    <property type="match status" value="1"/>
</dbReference>
<feature type="region of interest" description="Disordered" evidence="1">
    <location>
        <begin position="47"/>
        <end position="78"/>
    </location>
</feature>
<reference evidence="4" key="1">
    <citation type="submission" date="2019-04" db="EMBL/GenBank/DDBJ databases">
        <title>Complete genome sequence of Sphingomonas sp. W1-2-3.</title>
        <authorList>
            <person name="Im W.T."/>
        </authorList>
    </citation>
    <scope>NUCLEOTIDE SEQUENCE [LARGE SCALE GENOMIC DNA]</scope>
    <source>
        <strain evidence="4">W1-2-3</strain>
    </source>
</reference>
<dbReference type="InterPro" id="IPR012902">
    <property type="entry name" value="N_methyl_site"/>
</dbReference>
<proteinExistence type="predicted"/>
<dbReference type="PROSITE" id="PS00409">
    <property type="entry name" value="PROKAR_NTER_METHYL"/>
    <property type="match status" value="1"/>
</dbReference>
<name>A0A4D7C7F2_9SPHN</name>
<evidence type="ECO:0000313" key="3">
    <source>
        <dbReference type="EMBL" id="QCI79960.1"/>
    </source>
</evidence>
<keyword evidence="2" id="KW-1133">Transmembrane helix</keyword>
<evidence type="ECO:0000313" key="4">
    <source>
        <dbReference type="Proteomes" id="UP000298714"/>
    </source>
</evidence>
<dbReference type="KEGG" id="hgn:E6W36_11890"/>
<organism evidence="3 4">
    <name type="scientific">Hankyongella ginsenosidimutans</name>
    <dbReference type="NCBI Taxonomy" id="1763828"/>
    <lineage>
        <taxon>Bacteria</taxon>
        <taxon>Pseudomonadati</taxon>
        <taxon>Pseudomonadota</taxon>
        <taxon>Alphaproteobacteria</taxon>
        <taxon>Sphingomonadales</taxon>
        <taxon>Sphingomonadaceae</taxon>
        <taxon>Hankyongella</taxon>
    </lineage>
</organism>
<evidence type="ECO:0000256" key="1">
    <source>
        <dbReference type="SAM" id="MobiDB-lite"/>
    </source>
</evidence>
<keyword evidence="2" id="KW-0472">Membrane</keyword>